<keyword evidence="3" id="KW-1185">Reference proteome</keyword>
<sequence length="274" mass="33137">MFRISKKDNIDLDSFRTQFWLEEKKWFVTFDQWIDTSVSFLYTNPCCTEYRYPLTFMKKALVTESTGLVPMIFPHTQYLIFDWNLPMQKEHLCRFTHIYTLLMEDNLDLSFKFINSCIDLSRITSFVQGRSEKEQSGNEFVHILHILPHLRSLCLNISTLVLLFDRHWPQIIDLNMKINTFDSSSKYLSSAEIDAFWHSFTHLKQFTFHRQSIRDLSRLFNKMTMTLSNIWIRHLGILYDYNSQLTTRQWLEQNTILTDFEYFCDNWWSVHLWL</sequence>
<dbReference type="Proteomes" id="UP000663854">
    <property type="component" value="Unassembled WGS sequence"/>
</dbReference>
<dbReference type="Proteomes" id="UP000663870">
    <property type="component" value="Unassembled WGS sequence"/>
</dbReference>
<evidence type="ECO:0000313" key="1">
    <source>
        <dbReference type="EMBL" id="CAF1282326.1"/>
    </source>
</evidence>
<dbReference type="EMBL" id="CAJNOH010002246">
    <property type="protein sequence ID" value="CAF1282326.1"/>
    <property type="molecule type" value="Genomic_DNA"/>
</dbReference>
<accession>A0A815XQZ7</accession>
<reference evidence="2" key="1">
    <citation type="submission" date="2021-02" db="EMBL/GenBank/DDBJ databases">
        <authorList>
            <person name="Nowell W R."/>
        </authorList>
    </citation>
    <scope>NUCLEOTIDE SEQUENCE</scope>
</reference>
<organism evidence="2 3">
    <name type="scientific">Rotaria sordida</name>
    <dbReference type="NCBI Taxonomy" id="392033"/>
    <lineage>
        <taxon>Eukaryota</taxon>
        <taxon>Metazoa</taxon>
        <taxon>Spiralia</taxon>
        <taxon>Gnathifera</taxon>
        <taxon>Rotifera</taxon>
        <taxon>Eurotatoria</taxon>
        <taxon>Bdelloidea</taxon>
        <taxon>Philodinida</taxon>
        <taxon>Philodinidae</taxon>
        <taxon>Rotaria</taxon>
    </lineage>
</organism>
<evidence type="ECO:0000313" key="2">
    <source>
        <dbReference type="EMBL" id="CAF1560682.1"/>
    </source>
</evidence>
<dbReference type="EMBL" id="CAJNOL010003388">
    <property type="protein sequence ID" value="CAF1560682.1"/>
    <property type="molecule type" value="Genomic_DNA"/>
</dbReference>
<comment type="caution">
    <text evidence="2">The sequence shown here is derived from an EMBL/GenBank/DDBJ whole genome shotgun (WGS) entry which is preliminary data.</text>
</comment>
<dbReference type="AlphaFoldDB" id="A0A815XQZ7"/>
<gene>
    <name evidence="2" type="ORF">JXQ802_LOCUS44331</name>
    <name evidence="1" type="ORF">PYM288_LOCUS28948</name>
</gene>
<proteinExistence type="predicted"/>
<name>A0A815XQZ7_9BILA</name>
<protein>
    <submittedName>
        <fullName evidence="2">Uncharacterized protein</fullName>
    </submittedName>
</protein>
<evidence type="ECO:0000313" key="3">
    <source>
        <dbReference type="Proteomes" id="UP000663870"/>
    </source>
</evidence>